<evidence type="ECO:0000256" key="1">
    <source>
        <dbReference type="PROSITE-ProRule" id="PRU00176"/>
    </source>
</evidence>
<reference evidence="4" key="1">
    <citation type="journal article" date="2023" name="Plant J.">
        <title>Genome sequences and population genomics provide insights into the demographic history, inbreeding, and mutation load of two 'living fossil' tree species of Dipteronia.</title>
        <authorList>
            <person name="Feng Y."/>
            <person name="Comes H.P."/>
            <person name="Chen J."/>
            <person name="Zhu S."/>
            <person name="Lu R."/>
            <person name="Zhang X."/>
            <person name="Li P."/>
            <person name="Qiu J."/>
            <person name="Olsen K.M."/>
            <person name="Qiu Y."/>
        </authorList>
    </citation>
    <scope>NUCLEOTIDE SEQUENCE</scope>
    <source>
        <strain evidence="4">KIB01</strain>
    </source>
</reference>
<dbReference type="InterPro" id="IPR000504">
    <property type="entry name" value="RRM_dom"/>
</dbReference>
<comment type="caution">
    <text evidence="4">The sequence shown here is derived from an EMBL/GenBank/DDBJ whole genome shotgun (WGS) entry which is preliminary data.</text>
</comment>
<dbReference type="AlphaFoldDB" id="A0AAE0CIJ3"/>
<dbReference type="SUPFAM" id="SSF54928">
    <property type="entry name" value="RNA-binding domain, RBD"/>
    <property type="match status" value="1"/>
</dbReference>
<evidence type="ECO:0000313" key="5">
    <source>
        <dbReference type="Proteomes" id="UP001280121"/>
    </source>
</evidence>
<dbReference type="SMART" id="SM00360">
    <property type="entry name" value="RRM"/>
    <property type="match status" value="1"/>
</dbReference>
<evidence type="ECO:0000256" key="2">
    <source>
        <dbReference type="SAM" id="MobiDB-lite"/>
    </source>
</evidence>
<gene>
    <name evidence="4" type="ORF">Ddye_011724</name>
</gene>
<dbReference type="InterPro" id="IPR012677">
    <property type="entry name" value="Nucleotide-bd_a/b_plait_sf"/>
</dbReference>
<feature type="region of interest" description="Disordered" evidence="2">
    <location>
        <begin position="107"/>
        <end position="126"/>
    </location>
</feature>
<keyword evidence="5" id="KW-1185">Reference proteome</keyword>
<dbReference type="InterPro" id="IPR035979">
    <property type="entry name" value="RBD_domain_sf"/>
</dbReference>
<name>A0AAE0CIJ3_9ROSI</name>
<feature type="compositionally biased region" description="Basic and acidic residues" evidence="2">
    <location>
        <begin position="112"/>
        <end position="126"/>
    </location>
</feature>
<organism evidence="4 5">
    <name type="scientific">Dipteronia dyeriana</name>
    <dbReference type="NCBI Taxonomy" id="168575"/>
    <lineage>
        <taxon>Eukaryota</taxon>
        <taxon>Viridiplantae</taxon>
        <taxon>Streptophyta</taxon>
        <taxon>Embryophyta</taxon>
        <taxon>Tracheophyta</taxon>
        <taxon>Spermatophyta</taxon>
        <taxon>Magnoliopsida</taxon>
        <taxon>eudicotyledons</taxon>
        <taxon>Gunneridae</taxon>
        <taxon>Pentapetalae</taxon>
        <taxon>rosids</taxon>
        <taxon>malvids</taxon>
        <taxon>Sapindales</taxon>
        <taxon>Sapindaceae</taxon>
        <taxon>Hippocastanoideae</taxon>
        <taxon>Acereae</taxon>
        <taxon>Dipteronia</taxon>
    </lineage>
</organism>
<dbReference type="GO" id="GO:0003723">
    <property type="term" value="F:RNA binding"/>
    <property type="evidence" value="ECO:0007669"/>
    <property type="project" value="UniProtKB-UniRule"/>
</dbReference>
<accession>A0AAE0CIJ3</accession>
<dbReference type="Gene3D" id="3.30.70.330">
    <property type="match status" value="1"/>
</dbReference>
<dbReference type="Pfam" id="PF00076">
    <property type="entry name" value="RRM_1"/>
    <property type="match status" value="1"/>
</dbReference>
<dbReference type="Proteomes" id="UP001280121">
    <property type="component" value="Unassembled WGS sequence"/>
</dbReference>
<evidence type="ECO:0000259" key="3">
    <source>
        <dbReference type="PROSITE" id="PS50102"/>
    </source>
</evidence>
<feature type="domain" description="RRM" evidence="3">
    <location>
        <begin position="26"/>
        <end position="103"/>
    </location>
</feature>
<proteinExistence type="predicted"/>
<dbReference type="CDD" id="cd00590">
    <property type="entry name" value="RRM_SF"/>
    <property type="match status" value="1"/>
</dbReference>
<evidence type="ECO:0000313" key="4">
    <source>
        <dbReference type="EMBL" id="KAK2651868.1"/>
    </source>
</evidence>
<sequence>MKENTREINYNSFVQNRRGDYRENFFSIFVDNLNHKANLLCLWGLFKPFGKVRDIYLSVADGQRRKGYPFVRFASLEEARKVADMTNEMHVYGWPISTKVAQYDWNNKRSSGSRDDSRKFTDDGPK</sequence>
<dbReference type="PROSITE" id="PS50102">
    <property type="entry name" value="RRM"/>
    <property type="match status" value="1"/>
</dbReference>
<dbReference type="EMBL" id="JANJYI010000004">
    <property type="protein sequence ID" value="KAK2651868.1"/>
    <property type="molecule type" value="Genomic_DNA"/>
</dbReference>
<keyword evidence="1" id="KW-0694">RNA-binding</keyword>
<protein>
    <recommendedName>
        <fullName evidence="3">RRM domain-containing protein</fullName>
    </recommendedName>
</protein>